<keyword evidence="14" id="KW-1185">Reference proteome</keyword>
<keyword evidence="6" id="KW-0677">Repeat</keyword>
<dbReference type="InterPro" id="IPR013083">
    <property type="entry name" value="Znf_RING/FYVE/PHD"/>
</dbReference>
<comment type="caution">
    <text evidence="13">The sequence shown here is derived from an EMBL/GenBank/DDBJ whole genome shotgun (WGS) entry which is preliminary data.</text>
</comment>
<feature type="domain" description="RING-type" evidence="11">
    <location>
        <begin position="195"/>
        <end position="247"/>
    </location>
</feature>
<comment type="pathway">
    <text evidence="2">Protein modification; protein ubiquitination.</text>
</comment>
<organism evidence="13 14">
    <name type="scientific">Rhizodiscina lignyota</name>
    <dbReference type="NCBI Taxonomy" id="1504668"/>
    <lineage>
        <taxon>Eukaryota</taxon>
        <taxon>Fungi</taxon>
        <taxon>Dikarya</taxon>
        <taxon>Ascomycota</taxon>
        <taxon>Pezizomycotina</taxon>
        <taxon>Dothideomycetes</taxon>
        <taxon>Pleosporomycetidae</taxon>
        <taxon>Aulographales</taxon>
        <taxon>Rhizodiscinaceae</taxon>
        <taxon>Rhizodiscina</taxon>
    </lineage>
</organism>
<dbReference type="GO" id="GO:0061630">
    <property type="term" value="F:ubiquitin protein ligase activity"/>
    <property type="evidence" value="ECO:0007669"/>
    <property type="project" value="UniProtKB-EC"/>
</dbReference>
<dbReference type="Gene3D" id="3.30.40.10">
    <property type="entry name" value="Zinc/RING finger domain, C3HC4 (zinc finger)"/>
    <property type="match status" value="1"/>
</dbReference>
<evidence type="ECO:0000313" key="14">
    <source>
        <dbReference type="Proteomes" id="UP000799772"/>
    </source>
</evidence>
<dbReference type="Pfam" id="PF22605">
    <property type="entry name" value="IBR_2"/>
    <property type="match status" value="1"/>
</dbReference>
<dbReference type="Pfam" id="PF01485">
    <property type="entry name" value="IBR"/>
    <property type="match status" value="1"/>
</dbReference>
<keyword evidence="4" id="KW-0808">Transferase</keyword>
<comment type="catalytic activity">
    <reaction evidence="1">
        <text>[E2 ubiquitin-conjugating enzyme]-S-ubiquitinyl-L-cysteine + [acceptor protein]-L-lysine = [E2 ubiquitin-conjugating enzyme]-L-cysteine + [acceptor protein]-N(6)-ubiquitinyl-L-lysine.</text>
        <dbReference type="EC" id="2.3.2.31"/>
    </reaction>
</comment>
<evidence type="ECO:0000256" key="8">
    <source>
        <dbReference type="ARBA" id="ARBA00022786"/>
    </source>
</evidence>
<proteinExistence type="predicted"/>
<keyword evidence="7 10" id="KW-0863">Zinc-finger</keyword>
<dbReference type="CDD" id="cd20335">
    <property type="entry name" value="BRcat_RBR"/>
    <property type="match status" value="1"/>
</dbReference>
<dbReference type="EC" id="2.3.2.31" evidence="3"/>
<evidence type="ECO:0000256" key="1">
    <source>
        <dbReference type="ARBA" id="ARBA00001798"/>
    </source>
</evidence>
<dbReference type="PROSITE" id="PS50089">
    <property type="entry name" value="ZF_RING_2"/>
    <property type="match status" value="1"/>
</dbReference>
<dbReference type="AlphaFoldDB" id="A0A9P4INW0"/>
<name>A0A9P4INW0_9PEZI</name>
<dbReference type="Gene3D" id="1.20.120.1750">
    <property type="match status" value="1"/>
</dbReference>
<reference evidence="13" key="1">
    <citation type="journal article" date="2020" name="Stud. Mycol.">
        <title>101 Dothideomycetes genomes: a test case for predicting lifestyles and emergence of pathogens.</title>
        <authorList>
            <person name="Haridas S."/>
            <person name="Albert R."/>
            <person name="Binder M."/>
            <person name="Bloem J."/>
            <person name="Labutti K."/>
            <person name="Salamov A."/>
            <person name="Andreopoulos B."/>
            <person name="Baker S."/>
            <person name="Barry K."/>
            <person name="Bills G."/>
            <person name="Bluhm B."/>
            <person name="Cannon C."/>
            <person name="Castanera R."/>
            <person name="Culley D."/>
            <person name="Daum C."/>
            <person name="Ezra D."/>
            <person name="Gonzalez J."/>
            <person name="Henrissat B."/>
            <person name="Kuo A."/>
            <person name="Liang C."/>
            <person name="Lipzen A."/>
            <person name="Lutzoni F."/>
            <person name="Magnuson J."/>
            <person name="Mondo S."/>
            <person name="Nolan M."/>
            <person name="Ohm R."/>
            <person name="Pangilinan J."/>
            <person name="Park H.-J."/>
            <person name="Ramirez L."/>
            <person name="Alfaro M."/>
            <person name="Sun H."/>
            <person name="Tritt A."/>
            <person name="Yoshinaga Y."/>
            <person name="Zwiers L.-H."/>
            <person name="Turgeon B."/>
            <person name="Goodwin S."/>
            <person name="Spatafora J."/>
            <person name="Crous P."/>
            <person name="Grigoriev I."/>
        </authorList>
    </citation>
    <scope>NUCLEOTIDE SEQUENCE</scope>
    <source>
        <strain evidence="13">CBS 133067</strain>
    </source>
</reference>
<evidence type="ECO:0000256" key="4">
    <source>
        <dbReference type="ARBA" id="ARBA00022679"/>
    </source>
</evidence>
<dbReference type="PANTHER" id="PTHR11685">
    <property type="entry name" value="RBR FAMILY RING FINGER AND IBR DOMAIN-CONTAINING"/>
    <property type="match status" value="1"/>
</dbReference>
<accession>A0A9P4INW0</accession>
<evidence type="ECO:0000313" key="13">
    <source>
        <dbReference type="EMBL" id="KAF2104945.1"/>
    </source>
</evidence>
<protein>
    <recommendedName>
        <fullName evidence="3">RBR-type E3 ubiquitin transferase</fullName>
        <ecNumber evidence="3">2.3.2.31</ecNumber>
    </recommendedName>
</protein>
<dbReference type="InterPro" id="IPR054694">
    <property type="entry name" value="Parkin-like_IBR"/>
</dbReference>
<feature type="domain" description="RING-type" evidence="12">
    <location>
        <begin position="191"/>
        <end position="414"/>
    </location>
</feature>
<dbReference type="OrthoDB" id="1431934at2759"/>
<dbReference type="InterPro" id="IPR001841">
    <property type="entry name" value="Znf_RING"/>
</dbReference>
<dbReference type="SUPFAM" id="SSF57850">
    <property type="entry name" value="RING/U-box"/>
    <property type="match status" value="3"/>
</dbReference>
<evidence type="ECO:0000256" key="5">
    <source>
        <dbReference type="ARBA" id="ARBA00022723"/>
    </source>
</evidence>
<dbReference type="PROSITE" id="PS51873">
    <property type="entry name" value="TRIAD"/>
    <property type="match status" value="1"/>
</dbReference>
<dbReference type="Proteomes" id="UP000799772">
    <property type="component" value="Unassembled WGS sequence"/>
</dbReference>
<evidence type="ECO:0000256" key="10">
    <source>
        <dbReference type="PROSITE-ProRule" id="PRU00175"/>
    </source>
</evidence>
<evidence type="ECO:0000256" key="3">
    <source>
        <dbReference type="ARBA" id="ARBA00012251"/>
    </source>
</evidence>
<evidence type="ECO:0000259" key="12">
    <source>
        <dbReference type="PROSITE" id="PS51873"/>
    </source>
</evidence>
<gene>
    <name evidence="13" type="ORF">NA57DRAFT_51735</name>
</gene>
<dbReference type="InterPro" id="IPR031127">
    <property type="entry name" value="E3_UB_ligase_RBR"/>
</dbReference>
<dbReference type="SMART" id="SM00647">
    <property type="entry name" value="IBR"/>
    <property type="match status" value="2"/>
</dbReference>
<sequence>MFKGLKLPWTTSSASTSAYPRTKQFLEESNIPIPRKAPVADDYGSKIPGDEDKQLHSKLHQRPRRRALYFMLSLPVPHQEINNDGHNPATNLIGEKGFEYRASLTRGFNRASIRHQSQFTCLCCRMLVDEAITVETVDRTQIVLCQSCYLEFGFSHEPEMPMYELGSAEDAGRFGVGRYDLGTFAGPPAKRTQTCSICNEDLPTEDFTLPTSKCLHDPEYCRDCLRQSISSDLESKGWDKIRCPDTRCKRVLEDADILRLAPGQIYETYSKLSILAALSTMDDFRSCLRPGCNSGQIHSTGEDGPIFTCHECGFKVCTIHNIEWHDGETCKEYDYRTDSKLKKKEEKATAKTLNDTTKPCPSCNAPIEKNEGCDHMTCRKRGCGFEFCWLCLAPYDPIRRIGNSKHKRSCKYYDD</sequence>
<dbReference type="EMBL" id="ML978121">
    <property type="protein sequence ID" value="KAF2104945.1"/>
    <property type="molecule type" value="Genomic_DNA"/>
</dbReference>
<evidence type="ECO:0000259" key="11">
    <source>
        <dbReference type="PROSITE" id="PS50089"/>
    </source>
</evidence>
<evidence type="ECO:0000256" key="9">
    <source>
        <dbReference type="ARBA" id="ARBA00022833"/>
    </source>
</evidence>
<keyword evidence="8" id="KW-0833">Ubl conjugation pathway</keyword>
<dbReference type="GO" id="GO:0008270">
    <property type="term" value="F:zinc ion binding"/>
    <property type="evidence" value="ECO:0007669"/>
    <property type="project" value="UniProtKB-KW"/>
</dbReference>
<dbReference type="InterPro" id="IPR002867">
    <property type="entry name" value="IBR_dom"/>
</dbReference>
<keyword evidence="9" id="KW-0862">Zinc</keyword>
<dbReference type="GO" id="GO:0016567">
    <property type="term" value="P:protein ubiquitination"/>
    <property type="evidence" value="ECO:0007669"/>
    <property type="project" value="InterPro"/>
</dbReference>
<dbReference type="InterPro" id="IPR044066">
    <property type="entry name" value="TRIAD_supradom"/>
</dbReference>
<evidence type="ECO:0000256" key="6">
    <source>
        <dbReference type="ARBA" id="ARBA00022737"/>
    </source>
</evidence>
<evidence type="ECO:0000256" key="7">
    <source>
        <dbReference type="ARBA" id="ARBA00022771"/>
    </source>
</evidence>
<evidence type="ECO:0000256" key="2">
    <source>
        <dbReference type="ARBA" id="ARBA00004906"/>
    </source>
</evidence>
<keyword evidence="5" id="KW-0479">Metal-binding</keyword>